<dbReference type="AlphaFoldDB" id="A0A132AGQ7"/>
<dbReference type="EMBL" id="JXLN01014007">
    <property type="protein sequence ID" value="KPM09745.1"/>
    <property type="molecule type" value="Genomic_DNA"/>
</dbReference>
<organism evidence="1 2">
    <name type="scientific">Sarcoptes scabiei</name>
    <name type="common">Itch mite</name>
    <name type="synonym">Acarus scabiei</name>
    <dbReference type="NCBI Taxonomy" id="52283"/>
    <lineage>
        <taxon>Eukaryota</taxon>
        <taxon>Metazoa</taxon>
        <taxon>Ecdysozoa</taxon>
        <taxon>Arthropoda</taxon>
        <taxon>Chelicerata</taxon>
        <taxon>Arachnida</taxon>
        <taxon>Acari</taxon>
        <taxon>Acariformes</taxon>
        <taxon>Sarcoptiformes</taxon>
        <taxon>Astigmata</taxon>
        <taxon>Psoroptidia</taxon>
        <taxon>Sarcoptoidea</taxon>
        <taxon>Sarcoptidae</taxon>
        <taxon>Sarcoptinae</taxon>
        <taxon>Sarcoptes</taxon>
    </lineage>
</organism>
<accession>A0A132AGQ7</accession>
<reference evidence="1 2" key="1">
    <citation type="journal article" date="2015" name="Parasit. Vectors">
        <title>Draft genome of the scabies mite.</title>
        <authorList>
            <person name="Rider S.D.Jr."/>
            <person name="Morgan M.S."/>
            <person name="Arlian L.G."/>
        </authorList>
    </citation>
    <scope>NUCLEOTIDE SEQUENCE [LARGE SCALE GENOMIC DNA]</scope>
    <source>
        <strain evidence="1">Arlian Lab</strain>
    </source>
</reference>
<sequence length="82" mass="9394">MQFSICFLIVSSSWLVCFIEILNALPSSSSKPEVLKCSAKSIEAYDNDIAKLMTIGHRYWPETFQQSKEFCVKKNYNTDFGD</sequence>
<dbReference type="OrthoDB" id="6499022at2759"/>
<name>A0A132AGQ7_SARSC</name>
<protein>
    <submittedName>
        <fullName evidence="1">Uncharacterized protein</fullName>
    </submittedName>
</protein>
<evidence type="ECO:0000313" key="2">
    <source>
        <dbReference type="Proteomes" id="UP000616769"/>
    </source>
</evidence>
<dbReference type="Proteomes" id="UP000616769">
    <property type="component" value="Unassembled WGS sequence"/>
</dbReference>
<comment type="caution">
    <text evidence="1">The sequence shown here is derived from an EMBL/GenBank/DDBJ whole genome shotgun (WGS) entry which is preliminary data.</text>
</comment>
<gene>
    <name evidence="1" type="ORF">QR98_0082900</name>
</gene>
<dbReference type="VEuPathDB" id="VectorBase:SSCA004234"/>
<proteinExistence type="predicted"/>
<evidence type="ECO:0000313" key="1">
    <source>
        <dbReference type="EMBL" id="KPM09745.1"/>
    </source>
</evidence>